<dbReference type="AlphaFoldDB" id="A0A0J1B8R7"/>
<feature type="compositionally biased region" description="Basic and acidic residues" evidence="1">
    <location>
        <begin position="50"/>
        <end position="59"/>
    </location>
</feature>
<dbReference type="GeneID" id="28983068"/>
<evidence type="ECO:0000256" key="1">
    <source>
        <dbReference type="SAM" id="MobiDB-lite"/>
    </source>
</evidence>
<gene>
    <name evidence="2" type="ORF">CC85DRAFT_283705</name>
</gene>
<dbReference type="RefSeq" id="XP_018280675.1">
    <property type="nucleotide sequence ID" value="XM_018422465.1"/>
</dbReference>
<sequence length="72" mass="6666">MASSASASVASPVSASSSTSATATVSTVTVPATTAISDTTTSGVGAVKGGGDRVVDHGRGTPCSAARRGSGP</sequence>
<evidence type="ECO:0000313" key="3">
    <source>
        <dbReference type="Proteomes" id="UP000053611"/>
    </source>
</evidence>
<name>A0A0J1B8R7_9TREE</name>
<dbReference type="Proteomes" id="UP000053611">
    <property type="component" value="Unassembled WGS sequence"/>
</dbReference>
<feature type="region of interest" description="Disordered" evidence="1">
    <location>
        <begin position="1"/>
        <end position="72"/>
    </location>
</feature>
<dbReference type="EMBL" id="KQ087188">
    <property type="protein sequence ID" value="KLT44184.1"/>
    <property type="molecule type" value="Genomic_DNA"/>
</dbReference>
<reference evidence="2 3" key="1">
    <citation type="submission" date="2015-03" db="EMBL/GenBank/DDBJ databases">
        <title>Genomics and transcriptomics of the oil-accumulating basidiomycete yeast T. oleaginosus allow insights into substrate utilization and the diverse evolutionary trajectories of mating systems in fungi.</title>
        <authorList>
            <consortium name="DOE Joint Genome Institute"/>
            <person name="Kourist R."/>
            <person name="Kracht O."/>
            <person name="Bracharz F."/>
            <person name="Lipzen A."/>
            <person name="Nolan M."/>
            <person name="Ohm R."/>
            <person name="Grigoriev I."/>
            <person name="Sun S."/>
            <person name="Heitman J."/>
            <person name="Bruck T."/>
            <person name="Nowrousian M."/>
        </authorList>
    </citation>
    <scope>NUCLEOTIDE SEQUENCE [LARGE SCALE GENOMIC DNA]</scope>
    <source>
        <strain evidence="2 3">IBC0246</strain>
    </source>
</reference>
<feature type="compositionally biased region" description="Low complexity" evidence="1">
    <location>
        <begin position="1"/>
        <end position="35"/>
    </location>
</feature>
<evidence type="ECO:0000313" key="2">
    <source>
        <dbReference type="EMBL" id="KLT44184.1"/>
    </source>
</evidence>
<protein>
    <submittedName>
        <fullName evidence="2">Uncharacterized protein</fullName>
    </submittedName>
</protein>
<accession>A0A0J1B8R7</accession>
<keyword evidence="3" id="KW-1185">Reference proteome</keyword>
<organism evidence="2 3">
    <name type="scientific">Cutaneotrichosporon oleaginosum</name>
    <dbReference type="NCBI Taxonomy" id="879819"/>
    <lineage>
        <taxon>Eukaryota</taxon>
        <taxon>Fungi</taxon>
        <taxon>Dikarya</taxon>
        <taxon>Basidiomycota</taxon>
        <taxon>Agaricomycotina</taxon>
        <taxon>Tremellomycetes</taxon>
        <taxon>Trichosporonales</taxon>
        <taxon>Trichosporonaceae</taxon>
        <taxon>Cutaneotrichosporon</taxon>
    </lineage>
</organism>
<proteinExistence type="predicted"/>